<reference evidence="1 2" key="1">
    <citation type="submission" date="2023-02" db="EMBL/GenBank/DDBJ databases">
        <title>LHISI_Scaffold_Assembly.</title>
        <authorList>
            <person name="Stuart O.P."/>
            <person name="Cleave R."/>
            <person name="Magrath M.J.L."/>
            <person name="Mikheyev A.S."/>
        </authorList>
    </citation>
    <scope>NUCLEOTIDE SEQUENCE [LARGE SCALE GENOMIC DNA]</scope>
    <source>
        <strain evidence="1">Daus_M_001</strain>
        <tissue evidence="1">Leg muscle</tissue>
    </source>
</reference>
<name>A0ABQ9GND4_9NEOP</name>
<evidence type="ECO:0000313" key="2">
    <source>
        <dbReference type="Proteomes" id="UP001159363"/>
    </source>
</evidence>
<dbReference type="InterPro" id="IPR019183">
    <property type="entry name" value="NAA25_NatB_aux_su"/>
</dbReference>
<dbReference type="Proteomes" id="UP001159363">
    <property type="component" value="Chromosome 9"/>
</dbReference>
<comment type="caution">
    <text evidence="1">The sequence shown here is derived from an EMBL/GenBank/DDBJ whole genome shotgun (WGS) entry which is preliminary data.</text>
</comment>
<protein>
    <submittedName>
        <fullName evidence="1">Uncharacterized protein</fullName>
    </submittedName>
</protein>
<dbReference type="Pfam" id="PF09797">
    <property type="entry name" value="NatB_MDM20"/>
    <property type="match status" value="1"/>
</dbReference>
<evidence type="ECO:0000313" key="1">
    <source>
        <dbReference type="EMBL" id="KAJ8873530.1"/>
    </source>
</evidence>
<proteinExistence type="predicted"/>
<gene>
    <name evidence="1" type="ORF">PR048_024348</name>
</gene>
<accession>A0ABQ9GND4</accession>
<dbReference type="EMBL" id="JARBHB010000010">
    <property type="protein sequence ID" value="KAJ8873530.1"/>
    <property type="molecule type" value="Genomic_DNA"/>
</dbReference>
<organism evidence="1 2">
    <name type="scientific">Dryococelus australis</name>
    <dbReference type="NCBI Taxonomy" id="614101"/>
    <lineage>
        <taxon>Eukaryota</taxon>
        <taxon>Metazoa</taxon>
        <taxon>Ecdysozoa</taxon>
        <taxon>Arthropoda</taxon>
        <taxon>Hexapoda</taxon>
        <taxon>Insecta</taxon>
        <taxon>Pterygota</taxon>
        <taxon>Neoptera</taxon>
        <taxon>Polyneoptera</taxon>
        <taxon>Phasmatodea</taxon>
        <taxon>Verophasmatodea</taxon>
        <taxon>Anareolatae</taxon>
        <taxon>Phasmatidae</taxon>
        <taxon>Eurycanthinae</taxon>
        <taxon>Dryococelus</taxon>
    </lineage>
</organism>
<sequence length="69" mass="7849">MKGRCGVLQGVDHLTYSYKFGSFMKLHEFIEFQERLNNSLHYATVTVDKMLLEVLTSPGHAHTLQVPPS</sequence>
<keyword evidence="2" id="KW-1185">Reference proteome</keyword>